<evidence type="ECO:0000256" key="1">
    <source>
        <dbReference type="ARBA" id="ARBA00004141"/>
    </source>
</evidence>
<keyword evidence="4 7" id="KW-1133">Transmembrane helix</keyword>
<reference evidence="9" key="1">
    <citation type="submission" date="2016-10" db="EMBL/GenBank/DDBJ databases">
        <title>Draft Genome Sequence of Nocardioides luteus Strain BAFB, an Alkane-Degrading Bacterium Isolated from JP-7 Polluted Soil.</title>
        <authorList>
            <person name="Brown L."/>
            <person name="Ruiz O.N."/>
            <person name="Gunasekera T."/>
        </authorList>
    </citation>
    <scope>NUCLEOTIDE SEQUENCE [LARGE SCALE GENOMIC DNA]</scope>
    <source>
        <strain evidence="9">BAFB</strain>
    </source>
</reference>
<dbReference type="EMBL" id="JZDQ02000025">
    <property type="protein sequence ID" value="OIJ25440.1"/>
    <property type="molecule type" value="Genomic_DNA"/>
</dbReference>
<dbReference type="Pfam" id="PF00892">
    <property type="entry name" value="EamA"/>
    <property type="match status" value="2"/>
</dbReference>
<feature type="transmembrane region" description="Helical" evidence="7">
    <location>
        <begin position="88"/>
        <end position="110"/>
    </location>
</feature>
<accession>A0A1J4N4E2</accession>
<dbReference type="GO" id="GO:0016020">
    <property type="term" value="C:membrane"/>
    <property type="evidence" value="ECO:0007669"/>
    <property type="project" value="UniProtKB-SubCell"/>
</dbReference>
<evidence type="ECO:0000256" key="6">
    <source>
        <dbReference type="SAM" id="MobiDB-lite"/>
    </source>
</evidence>
<sequence length="329" mass="33247">MTTEALPRPDTPDTPAAGSGSHRGILLGIVFAAAGMVCVGSSVAVSAAITDAPLFTLQTVRYALAALLLLVVARVTGWQVPRPRGREWLWLAGVATAGLVLFNIGVVRGVAHAEPAVIGVAVAAVPMLLAVVPAIATRTLPARAVIVGAMVVTAGAVLVEGFGRTDAAGVGYALLVLVCEAGFTLLAVPVLPRLGAFGVSFHSVWMATAGMAVIGVATEGPAAVTTLDAVDLLAALHLAAVVTTLAFLLWFTAVRRLGSGRAGLLTGVVPVAAAGLGVPLHGIVPGPMVWLGTAVVALGLVIGLQEPPSRRVGTRRLGMFRRSVSRAGS</sequence>
<evidence type="ECO:0000259" key="8">
    <source>
        <dbReference type="Pfam" id="PF00892"/>
    </source>
</evidence>
<dbReference type="PANTHER" id="PTHR32322:SF2">
    <property type="entry name" value="EAMA DOMAIN-CONTAINING PROTEIN"/>
    <property type="match status" value="1"/>
</dbReference>
<feature type="transmembrane region" description="Helical" evidence="7">
    <location>
        <begin position="229"/>
        <end position="251"/>
    </location>
</feature>
<evidence type="ECO:0000256" key="4">
    <source>
        <dbReference type="ARBA" id="ARBA00022989"/>
    </source>
</evidence>
<gene>
    <name evidence="9" type="ORF">UG56_017725</name>
</gene>
<comment type="caution">
    <text evidence="9">The sequence shown here is derived from an EMBL/GenBank/DDBJ whole genome shotgun (WGS) entry which is preliminary data.</text>
</comment>
<evidence type="ECO:0000256" key="5">
    <source>
        <dbReference type="ARBA" id="ARBA00023136"/>
    </source>
</evidence>
<feature type="transmembrane region" description="Helical" evidence="7">
    <location>
        <begin position="116"/>
        <end position="137"/>
    </location>
</feature>
<evidence type="ECO:0000256" key="3">
    <source>
        <dbReference type="ARBA" id="ARBA00022692"/>
    </source>
</evidence>
<evidence type="ECO:0000313" key="10">
    <source>
        <dbReference type="Proteomes" id="UP000033772"/>
    </source>
</evidence>
<dbReference type="AlphaFoldDB" id="A0A1J4N4E2"/>
<evidence type="ECO:0000256" key="2">
    <source>
        <dbReference type="ARBA" id="ARBA00007362"/>
    </source>
</evidence>
<proteinExistence type="inferred from homology"/>
<feature type="domain" description="EamA" evidence="8">
    <location>
        <begin position="169"/>
        <end position="302"/>
    </location>
</feature>
<feature type="domain" description="EamA" evidence="8">
    <location>
        <begin position="27"/>
        <end position="159"/>
    </location>
</feature>
<dbReference type="RefSeq" id="WP_071327173.1">
    <property type="nucleotide sequence ID" value="NZ_JZDQ02000025.1"/>
</dbReference>
<keyword evidence="3 7" id="KW-0812">Transmembrane</keyword>
<name>A0A1J4N4E2_9ACTN</name>
<dbReference type="STRING" id="1844.UG56_017725"/>
<evidence type="ECO:0000256" key="7">
    <source>
        <dbReference type="SAM" id="Phobius"/>
    </source>
</evidence>
<dbReference type="InterPro" id="IPR037185">
    <property type="entry name" value="EmrE-like"/>
</dbReference>
<feature type="region of interest" description="Disordered" evidence="6">
    <location>
        <begin position="1"/>
        <end position="20"/>
    </location>
</feature>
<protein>
    <submittedName>
        <fullName evidence="9">EamA family transporter</fullName>
    </submittedName>
</protein>
<dbReference type="OrthoDB" id="5150004at2"/>
<dbReference type="InterPro" id="IPR000620">
    <property type="entry name" value="EamA_dom"/>
</dbReference>
<evidence type="ECO:0000313" key="9">
    <source>
        <dbReference type="EMBL" id="OIJ25440.1"/>
    </source>
</evidence>
<feature type="transmembrane region" description="Helical" evidence="7">
    <location>
        <begin position="25"/>
        <end position="49"/>
    </location>
</feature>
<organism evidence="9 10">
    <name type="scientific">Nocardioides luteus</name>
    <dbReference type="NCBI Taxonomy" id="1844"/>
    <lineage>
        <taxon>Bacteria</taxon>
        <taxon>Bacillati</taxon>
        <taxon>Actinomycetota</taxon>
        <taxon>Actinomycetes</taxon>
        <taxon>Propionibacteriales</taxon>
        <taxon>Nocardioidaceae</taxon>
        <taxon>Nocardioides</taxon>
    </lineage>
</organism>
<dbReference type="PANTHER" id="PTHR32322">
    <property type="entry name" value="INNER MEMBRANE TRANSPORTER"/>
    <property type="match status" value="1"/>
</dbReference>
<feature type="transmembrane region" description="Helical" evidence="7">
    <location>
        <begin position="169"/>
        <end position="188"/>
    </location>
</feature>
<comment type="subcellular location">
    <subcellularLocation>
        <location evidence="1">Membrane</location>
        <topology evidence="1">Multi-pass membrane protein</topology>
    </subcellularLocation>
</comment>
<keyword evidence="5 7" id="KW-0472">Membrane</keyword>
<comment type="similarity">
    <text evidence="2">Belongs to the EamA transporter family.</text>
</comment>
<feature type="transmembrane region" description="Helical" evidence="7">
    <location>
        <begin position="195"/>
        <end position="217"/>
    </location>
</feature>
<keyword evidence="10" id="KW-1185">Reference proteome</keyword>
<dbReference type="InterPro" id="IPR050638">
    <property type="entry name" value="AA-Vitamin_Transporters"/>
</dbReference>
<feature type="transmembrane region" description="Helical" evidence="7">
    <location>
        <begin position="144"/>
        <end position="163"/>
    </location>
</feature>
<feature type="transmembrane region" description="Helical" evidence="7">
    <location>
        <begin position="263"/>
        <end position="282"/>
    </location>
</feature>
<dbReference type="Proteomes" id="UP000033772">
    <property type="component" value="Unassembled WGS sequence"/>
</dbReference>
<feature type="transmembrane region" description="Helical" evidence="7">
    <location>
        <begin position="288"/>
        <end position="305"/>
    </location>
</feature>
<feature type="transmembrane region" description="Helical" evidence="7">
    <location>
        <begin position="55"/>
        <end position="76"/>
    </location>
</feature>
<dbReference type="SUPFAM" id="SSF103481">
    <property type="entry name" value="Multidrug resistance efflux transporter EmrE"/>
    <property type="match status" value="2"/>
</dbReference>